<evidence type="ECO:0000313" key="2">
    <source>
        <dbReference type="EMBL" id="UQC81208.1"/>
    </source>
</evidence>
<dbReference type="GeneID" id="73340701"/>
<dbReference type="Proteomes" id="UP000830671">
    <property type="component" value="Chromosome 3"/>
</dbReference>
<keyword evidence="3" id="KW-1185">Reference proteome</keyword>
<organism evidence="2 3">
    <name type="scientific">Colletotrichum lupini</name>
    <dbReference type="NCBI Taxonomy" id="145971"/>
    <lineage>
        <taxon>Eukaryota</taxon>
        <taxon>Fungi</taxon>
        <taxon>Dikarya</taxon>
        <taxon>Ascomycota</taxon>
        <taxon>Pezizomycotina</taxon>
        <taxon>Sordariomycetes</taxon>
        <taxon>Hypocreomycetidae</taxon>
        <taxon>Glomerellales</taxon>
        <taxon>Glomerellaceae</taxon>
        <taxon>Colletotrichum</taxon>
        <taxon>Colletotrichum acutatum species complex</taxon>
    </lineage>
</organism>
<reference evidence="2" key="1">
    <citation type="journal article" date="2021" name="Mol. Plant Microbe Interact.">
        <title>Complete Genome Sequence of the Plant-Pathogenic Fungus Colletotrichum lupini.</title>
        <authorList>
            <person name="Baroncelli R."/>
            <person name="Pensec F."/>
            <person name="Da Lio D."/>
            <person name="Boufleur T."/>
            <person name="Vicente I."/>
            <person name="Sarrocco S."/>
            <person name="Picot A."/>
            <person name="Baraldi E."/>
            <person name="Sukno S."/>
            <person name="Thon M."/>
            <person name="Le Floch G."/>
        </authorList>
    </citation>
    <scope>NUCLEOTIDE SEQUENCE</scope>
    <source>
        <strain evidence="2">IMI 504893</strain>
    </source>
</reference>
<dbReference type="KEGG" id="clup:CLUP02_06694"/>
<accession>A0A9Q8SPQ8</accession>
<keyword evidence="1" id="KW-0812">Transmembrane</keyword>
<evidence type="ECO:0000256" key="1">
    <source>
        <dbReference type="SAM" id="Phobius"/>
    </source>
</evidence>
<dbReference type="AlphaFoldDB" id="A0A9Q8SPQ8"/>
<keyword evidence="1" id="KW-1133">Transmembrane helix</keyword>
<protein>
    <submittedName>
        <fullName evidence="2">Uncharacterized protein</fullName>
    </submittedName>
</protein>
<dbReference type="EMBL" id="CP019475">
    <property type="protein sequence ID" value="UQC81208.1"/>
    <property type="molecule type" value="Genomic_DNA"/>
</dbReference>
<dbReference type="RefSeq" id="XP_049142834.1">
    <property type="nucleotide sequence ID" value="XM_049285691.1"/>
</dbReference>
<feature type="transmembrane region" description="Helical" evidence="1">
    <location>
        <begin position="20"/>
        <end position="38"/>
    </location>
</feature>
<sequence>MRYKHTVSYDGYVETDTFEFGLGFTLTGMGLGYIFGNLKNGIAIKINLLTTKGQS</sequence>
<proteinExistence type="predicted"/>
<gene>
    <name evidence="2" type="ORF">CLUP02_06694</name>
</gene>
<evidence type="ECO:0000313" key="3">
    <source>
        <dbReference type="Proteomes" id="UP000830671"/>
    </source>
</evidence>
<name>A0A9Q8SPQ8_9PEZI</name>
<keyword evidence="1" id="KW-0472">Membrane</keyword>